<dbReference type="EMBL" id="JAIBOA010000019">
    <property type="protein sequence ID" value="MBW8485954.1"/>
    <property type="molecule type" value="Genomic_DNA"/>
</dbReference>
<dbReference type="RefSeq" id="WP_220169191.1">
    <property type="nucleotide sequence ID" value="NZ_JAIBOA010000019.1"/>
</dbReference>
<comment type="caution">
    <text evidence="1">The sequence shown here is derived from an EMBL/GenBank/DDBJ whole genome shotgun (WGS) entry which is preliminary data.</text>
</comment>
<organism evidence="1 2">
    <name type="scientific">Actinomadura parmotrematis</name>
    <dbReference type="NCBI Taxonomy" id="2864039"/>
    <lineage>
        <taxon>Bacteria</taxon>
        <taxon>Bacillati</taxon>
        <taxon>Actinomycetota</taxon>
        <taxon>Actinomycetes</taxon>
        <taxon>Streptosporangiales</taxon>
        <taxon>Thermomonosporaceae</taxon>
        <taxon>Actinomadura</taxon>
    </lineage>
</organism>
<evidence type="ECO:0000313" key="2">
    <source>
        <dbReference type="Proteomes" id="UP000774570"/>
    </source>
</evidence>
<name>A0ABS7FZT4_9ACTN</name>
<keyword evidence="2" id="KW-1185">Reference proteome</keyword>
<evidence type="ECO:0000313" key="1">
    <source>
        <dbReference type="EMBL" id="MBW8485954.1"/>
    </source>
</evidence>
<dbReference type="Proteomes" id="UP000774570">
    <property type="component" value="Unassembled WGS sequence"/>
</dbReference>
<proteinExistence type="predicted"/>
<protein>
    <submittedName>
        <fullName evidence="1">Uncharacterized protein</fullName>
    </submittedName>
</protein>
<accession>A0ABS7FZT4</accession>
<sequence>MNDPTAALRPLLWLLLVISAAGWALVAGTLAGGAAFGALGAAAAAGLIADHYRHRR</sequence>
<reference evidence="1 2" key="1">
    <citation type="submission" date="2021-07" db="EMBL/GenBank/DDBJ databases">
        <title>Actinomadura sp. PM05-2 isolated from lichen.</title>
        <authorList>
            <person name="Somphong A."/>
            <person name="Phongsopitanun W."/>
            <person name="Tanasupawat S."/>
            <person name="Peongsungnone V."/>
        </authorList>
    </citation>
    <scope>NUCLEOTIDE SEQUENCE [LARGE SCALE GENOMIC DNA]</scope>
    <source>
        <strain evidence="1 2">PM05-2</strain>
    </source>
</reference>
<gene>
    <name evidence="1" type="ORF">K1Y72_26500</name>
</gene>